<proteinExistence type="predicted"/>
<comment type="caution">
    <text evidence="1">The sequence shown here is derived from an EMBL/GenBank/DDBJ whole genome shotgun (WGS) entry which is preliminary data.</text>
</comment>
<reference evidence="1" key="1">
    <citation type="submission" date="2021-02" db="EMBL/GenBank/DDBJ databases">
        <authorList>
            <person name="Nowell W R."/>
        </authorList>
    </citation>
    <scope>NUCLEOTIDE SEQUENCE</scope>
</reference>
<gene>
    <name evidence="1" type="ORF">FNK824_LOCUS40277</name>
</gene>
<sequence>MVRNYIRKQDPPTYTEQELLNAIEKIKSGEWRYKTASEKTKISQGTLAARISRGSSDQVGHPTALTHTEEEYLVKFIETLQDWGELSSFKDVMKYATEYVNLMGLQLRFRNGAPTKEWYYGFVKRWDHKLKLPERKSGADGYFSSFFCLTVVVLVDVK</sequence>
<evidence type="ECO:0000313" key="1">
    <source>
        <dbReference type="EMBL" id="CAF4291189.1"/>
    </source>
</evidence>
<accession>A0A820HEN7</accession>
<dbReference type="AlphaFoldDB" id="A0A820HEN7"/>
<organism evidence="1 2">
    <name type="scientific">Rotaria sordida</name>
    <dbReference type="NCBI Taxonomy" id="392033"/>
    <lineage>
        <taxon>Eukaryota</taxon>
        <taxon>Metazoa</taxon>
        <taxon>Spiralia</taxon>
        <taxon>Gnathifera</taxon>
        <taxon>Rotifera</taxon>
        <taxon>Eurotatoria</taxon>
        <taxon>Bdelloidea</taxon>
        <taxon>Philodinida</taxon>
        <taxon>Philodinidae</taxon>
        <taxon>Rotaria</taxon>
    </lineage>
</organism>
<dbReference type="EMBL" id="CAJOBE010030983">
    <property type="protein sequence ID" value="CAF4291189.1"/>
    <property type="molecule type" value="Genomic_DNA"/>
</dbReference>
<name>A0A820HEN7_9BILA</name>
<evidence type="ECO:0000313" key="2">
    <source>
        <dbReference type="Proteomes" id="UP000663874"/>
    </source>
</evidence>
<dbReference type="Proteomes" id="UP000663874">
    <property type="component" value="Unassembled WGS sequence"/>
</dbReference>
<evidence type="ECO:0008006" key="3">
    <source>
        <dbReference type="Google" id="ProtNLM"/>
    </source>
</evidence>
<protein>
    <recommendedName>
        <fullName evidence="3">HTH CENPB-type domain-containing protein</fullName>
    </recommendedName>
</protein>